<evidence type="ECO:0000313" key="1">
    <source>
        <dbReference type="EMBL" id="ACZ21418.1"/>
    </source>
</evidence>
<protein>
    <recommendedName>
        <fullName evidence="3">Glycosyl hydrolase</fullName>
    </recommendedName>
</protein>
<proteinExistence type="predicted"/>
<dbReference type="AlphaFoldDB" id="D1BFQ7"/>
<accession>D1BFQ7</accession>
<reference evidence="1 2" key="1">
    <citation type="journal article" date="2009" name="Stand. Genomic Sci.">
        <title>Complete genome sequence of Sanguibacter keddieii type strain (ST-74).</title>
        <authorList>
            <person name="Ivanova N."/>
            <person name="Sikorski J."/>
            <person name="Sims D."/>
            <person name="Brettin T."/>
            <person name="Detter J.C."/>
            <person name="Han C."/>
            <person name="Lapidus A."/>
            <person name="Copeland A."/>
            <person name="Glavina Del Rio T."/>
            <person name="Nolan M."/>
            <person name="Chen F."/>
            <person name="Lucas S."/>
            <person name="Tice H."/>
            <person name="Cheng J.F."/>
            <person name="Bruce D."/>
            <person name="Goodwin L."/>
            <person name="Pitluck S."/>
            <person name="Pati A."/>
            <person name="Mavromatis K."/>
            <person name="Chen A."/>
            <person name="Palaniappan K."/>
            <person name="D'haeseleer P."/>
            <person name="Chain P."/>
            <person name="Bristow J."/>
            <person name="Eisen J.A."/>
            <person name="Markowitz V."/>
            <person name="Hugenholtz P."/>
            <person name="Goker M."/>
            <person name="Pukall R."/>
            <person name="Klenk H.P."/>
            <person name="Kyrpides N.C."/>
        </authorList>
    </citation>
    <scope>NUCLEOTIDE SEQUENCE [LARGE SCALE GENOMIC DNA]</scope>
    <source>
        <strain evidence="2">ATCC 51767 / DSM 10542 / NCFB 3025 / ST-74</strain>
    </source>
</reference>
<dbReference type="HOGENOM" id="CLU_059722_0_0_11"/>
<gene>
    <name evidence="1" type="ordered locus">Sked_14820</name>
</gene>
<organism evidence="1 2">
    <name type="scientific">Sanguibacter keddieii (strain ATCC 51767 / DSM 10542 / NCFB 3025 / ST-74)</name>
    <dbReference type="NCBI Taxonomy" id="446469"/>
    <lineage>
        <taxon>Bacteria</taxon>
        <taxon>Bacillati</taxon>
        <taxon>Actinomycetota</taxon>
        <taxon>Actinomycetes</taxon>
        <taxon>Micrococcales</taxon>
        <taxon>Sanguibacteraceae</taxon>
        <taxon>Sanguibacter</taxon>
    </lineage>
</organism>
<dbReference type="EMBL" id="CP001819">
    <property type="protein sequence ID" value="ACZ21418.1"/>
    <property type="molecule type" value="Genomic_DNA"/>
</dbReference>
<evidence type="ECO:0008006" key="3">
    <source>
        <dbReference type="Google" id="ProtNLM"/>
    </source>
</evidence>
<dbReference type="CAZy" id="GH5">
    <property type="family name" value="Glycoside Hydrolase Family 5"/>
</dbReference>
<dbReference type="SUPFAM" id="SSF51445">
    <property type="entry name" value="(Trans)glycosidases"/>
    <property type="match status" value="1"/>
</dbReference>
<dbReference type="eggNOG" id="COG3934">
    <property type="taxonomic scope" value="Bacteria"/>
</dbReference>
<dbReference type="STRING" id="446469.Sked_14820"/>
<dbReference type="OrthoDB" id="110211at2"/>
<dbReference type="Proteomes" id="UP000000322">
    <property type="component" value="Chromosome"/>
</dbReference>
<evidence type="ECO:0000313" key="2">
    <source>
        <dbReference type="Proteomes" id="UP000000322"/>
    </source>
</evidence>
<keyword evidence="2" id="KW-1185">Reference proteome</keyword>
<dbReference type="KEGG" id="ske:Sked_14820"/>
<dbReference type="InterPro" id="IPR017853">
    <property type="entry name" value="GH"/>
</dbReference>
<sequence length="443" mass="48123">MRFGVNYTPRVGWFHAWLDHDRDAVRRDLEQVAALDLDHVRIFPLWDLVQPNRGHIRPAALAAVADVVDAAAEVGLDVNVDALQGHLSSFDYLPAWLTTWHERNMFTDPDALAGEEAYLRALGETLRGRPNLMGLTLGNEVNQFAARPHPRPHEIDADQAEAWLRRLLGAAREGLLGTEGAGAETPGTADVLVTHAAYDATWYDERQPFLPRHAAELGDQTVVHSWVFNGAAQRHGGLGTGSVRHAEYLVQLAAAWHTDARRPVWLQEVGVPTTVVDPDDAVAFLEQTVRHAAGVAGLSGITWWCSHDVSRTMLDFPPVEYDLGLVDEHGTVKPTGRALAALARELRDAPTPAPSPVGLVLDDTVPHRTGCAPGGDFFEAWVHAAERDGRGPQVVLQSRSHEAGVLAERGIERLEHPGDVDETPGHLVPTAVASGGAAATMHR</sequence>
<dbReference type="Gene3D" id="3.20.20.80">
    <property type="entry name" value="Glycosidases"/>
    <property type="match status" value="1"/>
</dbReference>
<name>D1BFQ7_SANKS</name>